<dbReference type="Proteomes" id="UP000287166">
    <property type="component" value="Unassembled WGS sequence"/>
</dbReference>
<dbReference type="InParanoid" id="A0A401H3F0"/>
<organism evidence="2 3">
    <name type="scientific">Sparassis crispa</name>
    <dbReference type="NCBI Taxonomy" id="139825"/>
    <lineage>
        <taxon>Eukaryota</taxon>
        <taxon>Fungi</taxon>
        <taxon>Dikarya</taxon>
        <taxon>Basidiomycota</taxon>
        <taxon>Agaricomycotina</taxon>
        <taxon>Agaricomycetes</taxon>
        <taxon>Polyporales</taxon>
        <taxon>Sparassidaceae</taxon>
        <taxon>Sparassis</taxon>
    </lineage>
</organism>
<feature type="coiled-coil region" evidence="1">
    <location>
        <begin position="36"/>
        <end position="78"/>
    </location>
</feature>
<sequence length="130" mass="15972">MARHSQEDGLQCLANKKWKVSKKRFSWCCRYKLRIIQRTEIEKALLKAKRDEHQKTYFQALQEARDEISKQAERLRDVFGSHTTEYYYKEIMQATRLMWKKRKANRWNVYLRKEVQRKNEGKLNQRYSPV</sequence>
<evidence type="ECO:0000313" key="2">
    <source>
        <dbReference type="EMBL" id="GBE88966.1"/>
    </source>
</evidence>
<dbReference type="OrthoDB" id="10559167at2759"/>
<dbReference type="EMBL" id="BFAD01000014">
    <property type="protein sequence ID" value="GBE88966.1"/>
    <property type="molecule type" value="Genomic_DNA"/>
</dbReference>
<keyword evidence="1" id="KW-0175">Coiled coil</keyword>
<evidence type="ECO:0000313" key="3">
    <source>
        <dbReference type="Proteomes" id="UP000287166"/>
    </source>
</evidence>
<proteinExistence type="predicted"/>
<dbReference type="AlphaFoldDB" id="A0A401H3F0"/>
<accession>A0A401H3F0</accession>
<name>A0A401H3F0_9APHY</name>
<dbReference type="RefSeq" id="XP_027619879.1">
    <property type="nucleotide sequence ID" value="XM_027764078.1"/>
</dbReference>
<comment type="caution">
    <text evidence="2">The sequence shown here is derived from an EMBL/GenBank/DDBJ whole genome shotgun (WGS) entry which is preliminary data.</text>
</comment>
<keyword evidence="3" id="KW-1185">Reference proteome</keyword>
<gene>
    <name evidence="2" type="ORF">SCP_1403740</name>
</gene>
<dbReference type="GeneID" id="38785883"/>
<reference evidence="2 3" key="1">
    <citation type="journal article" date="2018" name="Sci. Rep.">
        <title>Genome sequence of the cauliflower mushroom Sparassis crispa (Hanabiratake) and its association with beneficial usage.</title>
        <authorList>
            <person name="Kiyama R."/>
            <person name="Furutani Y."/>
            <person name="Kawaguchi K."/>
            <person name="Nakanishi T."/>
        </authorList>
    </citation>
    <scope>NUCLEOTIDE SEQUENCE [LARGE SCALE GENOMIC DNA]</scope>
</reference>
<dbReference type="STRING" id="139825.A0A401H3F0"/>
<evidence type="ECO:0000256" key="1">
    <source>
        <dbReference type="SAM" id="Coils"/>
    </source>
</evidence>
<protein>
    <submittedName>
        <fullName evidence="2">Uncharacterized protein</fullName>
    </submittedName>
</protein>